<evidence type="ECO:0000256" key="1">
    <source>
        <dbReference type="ARBA" id="ARBA00022723"/>
    </source>
</evidence>
<evidence type="ECO:0000256" key="6">
    <source>
        <dbReference type="ARBA" id="ARBA00023163"/>
    </source>
</evidence>
<evidence type="ECO:0000313" key="10">
    <source>
        <dbReference type="EMBL" id="JAT50698.1"/>
    </source>
</evidence>
<feature type="compositionally biased region" description="Basic and acidic residues" evidence="8">
    <location>
        <begin position="74"/>
        <end position="86"/>
    </location>
</feature>
<dbReference type="InterPro" id="IPR045174">
    <property type="entry name" value="Dof"/>
</dbReference>
<accession>A0A1D1Y7T2</accession>
<evidence type="ECO:0000256" key="7">
    <source>
        <dbReference type="ARBA" id="ARBA00023242"/>
    </source>
</evidence>
<keyword evidence="5" id="KW-0238">DNA-binding</keyword>
<feature type="region of interest" description="Disordered" evidence="8">
    <location>
        <begin position="1"/>
        <end position="29"/>
    </location>
</feature>
<dbReference type="PANTHER" id="PTHR31089">
    <property type="entry name" value="CYCLIC DOF FACTOR 2"/>
    <property type="match status" value="1"/>
</dbReference>
<dbReference type="InterPro" id="IPR003851">
    <property type="entry name" value="Znf_Dof"/>
</dbReference>
<feature type="region of interest" description="Disordered" evidence="8">
    <location>
        <begin position="74"/>
        <end position="149"/>
    </location>
</feature>
<feature type="non-terminal residue" evidence="10">
    <location>
        <position position="1"/>
    </location>
</feature>
<dbReference type="EMBL" id="GDJX01017238">
    <property type="protein sequence ID" value="JAT50698.1"/>
    <property type="molecule type" value="Transcribed_RNA"/>
</dbReference>
<feature type="non-terminal residue" evidence="10">
    <location>
        <position position="156"/>
    </location>
</feature>
<dbReference type="AlphaFoldDB" id="A0A1D1Y7T2"/>
<proteinExistence type="predicted"/>
<keyword evidence="4" id="KW-0805">Transcription regulation</keyword>
<keyword evidence="1" id="KW-0479">Metal-binding</keyword>
<feature type="domain" description="Dof-type" evidence="9">
    <location>
        <begin position="138"/>
        <end position="156"/>
    </location>
</feature>
<organism evidence="10">
    <name type="scientific">Anthurium amnicola</name>
    <dbReference type="NCBI Taxonomy" id="1678845"/>
    <lineage>
        <taxon>Eukaryota</taxon>
        <taxon>Viridiplantae</taxon>
        <taxon>Streptophyta</taxon>
        <taxon>Embryophyta</taxon>
        <taxon>Tracheophyta</taxon>
        <taxon>Spermatophyta</taxon>
        <taxon>Magnoliopsida</taxon>
        <taxon>Liliopsida</taxon>
        <taxon>Araceae</taxon>
        <taxon>Pothoideae</taxon>
        <taxon>Potheae</taxon>
        <taxon>Anthurium</taxon>
    </lineage>
</organism>
<keyword evidence="3" id="KW-0862">Zinc</keyword>
<dbReference type="GO" id="GO:0008270">
    <property type="term" value="F:zinc ion binding"/>
    <property type="evidence" value="ECO:0007669"/>
    <property type="project" value="UniProtKB-KW"/>
</dbReference>
<dbReference type="PANTHER" id="PTHR31089:SF1">
    <property type="entry name" value="CYCLIC DOF FACTOR 3"/>
    <property type="match status" value="1"/>
</dbReference>
<feature type="compositionally biased region" description="Basic and acidic residues" evidence="8">
    <location>
        <begin position="127"/>
        <end position="138"/>
    </location>
</feature>
<evidence type="ECO:0000256" key="2">
    <source>
        <dbReference type="ARBA" id="ARBA00022771"/>
    </source>
</evidence>
<dbReference type="GO" id="GO:0003677">
    <property type="term" value="F:DNA binding"/>
    <property type="evidence" value="ECO:0007669"/>
    <property type="project" value="UniProtKB-KW"/>
</dbReference>
<evidence type="ECO:0000259" key="9">
    <source>
        <dbReference type="Pfam" id="PF02701"/>
    </source>
</evidence>
<evidence type="ECO:0000256" key="3">
    <source>
        <dbReference type="ARBA" id="ARBA00022833"/>
    </source>
</evidence>
<evidence type="ECO:0000256" key="5">
    <source>
        <dbReference type="ARBA" id="ARBA00023125"/>
    </source>
</evidence>
<evidence type="ECO:0000256" key="4">
    <source>
        <dbReference type="ARBA" id="ARBA00023015"/>
    </source>
</evidence>
<keyword evidence="7" id="KW-0539">Nucleus</keyword>
<sequence>ERERGREVERAEGESSEEKGNHFRMEEEMAESRRLVVKLFGKTISVLAETGVTAAPLMEAGSEGAVVGLVVEGCKESSSSEDRNEQLPKFPTGAENDTPSSDDQEAAPPAKNPKRKEERNGTASPPEAEKKTVKKPDKVLPCPRCNSMDTKFCYYN</sequence>
<reference evidence="10" key="1">
    <citation type="submission" date="2015-07" db="EMBL/GenBank/DDBJ databases">
        <title>Transcriptome Assembly of Anthurium amnicola.</title>
        <authorList>
            <person name="Suzuki J."/>
        </authorList>
    </citation>
    <scope>NUCLEOTIDE SEQUENCE</scope>
</reference>
<dbReference type="GO" id="GO:0003700">
    <property type="term" value="F:DNA-binding transcription factor activity"/>
    <property type="evidence" value="ECO:0007669"/>
    <property type="project" value="InterPro"/>
</dbReference>
<name>A0A1D1Y7T2_9ARAE</name>
<dbReference type="Pfam" id="PF02701">
    <property type="entry name" value="Zn_ribbon_Dof"/>
    <property type="match status" value="1"/>
</dbReference>
<evidence type="ECO:0000256" key="8">
    <source>
        <dbReference type="SAM" id="MobiDB-lite"/>
    </source>
</evidence>
<gene>
    <name evidence="10" type="primary">DOF5.2_1</name>
    <name evidence="10" type="ORF">g.19633</name>
</gene>
<protein>
    <submittedName>
        <fullName evidence="10">Dof zinc finger protein DOF5.2</fullName>
    </submittedName>
</protein>
<keyword evidence="6" id="KW-0804">Transcription</keyword>
<keyword evidence="2" id="KW-0863">Zinc-finger</keyword>